<dbReference type="Gene3D" id="3.40.50.720">
    <property type="entry name" value="NAD(P)-binding Rossmann-like Domain"/>
    <property type="match status" value="1"/>
</dbReference>
<dbReference type="SUPFAM" id="SSF51735">
    <property type="entry name" value="NAD(P)-binding Rossmann-fold domains"/>
    <property type="match status" value="1"/>
</dbReference>
<dbReference type="GO" id="GO:0008831">
    <property type="term" value="F:dTDP-4-dehydrorhamnose reductase activity"/>
    <property type="evidence" value="ECO:0007669"/>
    <property type="project" value="UniProtKB-EC"/>
</dbReference>
<feature type="domain" description="RmlD-like substrate binding" evidence="3">
    <location>
        <begin position="1"/>
        <end position="269"/>
    </location>
</feature>
<keyword evidence="5" id="KW-1185">Reference proteome</keyword>
<dbReference type="RefSeq" id="WP_195899983.1">
    <property type="nucleotide sequence ID" value="NZ_JADOGI010000145.1"/>
</dbReference>
<evidence type="ECO:0000256" key="2">
    <source>
        <dbReference type="RuleBase" id="RU364082"/>
    </source>
</evidence>
<dbReference type="Pfam" id="PF04321">
    <property type="entry name" value="RmlD_sub_bind"/>
    <property type="match status" value="1"/>
</dbReference>
<dbReference type="PANTHER" id="PTHR10491:SF4">
    <property type="entry name" value="METHIONINE ADENOSYLTRANSFERASE 2 SUBUNIT BETA"/>
    <property type="match status" value="1"/>
</dbReference>
<comment type="pathway">
    <text evidence="2">Carbohydrate biosynthesis; dTDP-L-rhamnose biosynthesis.</text>
</comment>
<dbReference type="EMBL" id="JADOGI010000145">
    <property type="protein sequence ID" value="MBF8191074.1"/>
    <property type="molecule type" value="Genomic_DNA"/>
</dbReference>
<proteinExistence type="inferred from homology"/>
<name>A0A931F0N5_9ACTN</name>
<protein>
    <recommendedName>
        <fullName evidence="2">dTDP-4-dehydrorhamnose reductase</fullName>
        <ecNumber evidence="2">1.1.1.133</ecNumber>
    </recommendedName>
</protein>
<comment type="caution">
    <text evidence="4">The sequence shown here is derived from an EMBL/GenBank/DDBJ whole genome shotgun (WGS) entry which is preliminary data.</text>
</comment>
<reference evidence="4" key="1">
    <citation type="submission" date="2020-11" db="EMBL/GenBank/DDBJ databases">
        <title>Whole-genome analyses of Nonomuraea sp. K274.</title>
        <authorList>
            <person name="Veyisoglu A."/>
        </authorList>
    </citation>
    <scope>NUCLEOTIDE SEQUENCE</scope>
    <source>
        <strain evidence="4">K274</strain>
    </source>
</reference>
<dbReference type="GO" id="GO:0005829">
    <property type="term" value="C:cytosol"/>
    <property type="evidence" value="ECO:0007669"/>
    <property type="project" value="TreeGrafter"/>
</dbReference>
<dbReference type="PANTHER" id="PTHR10491">
    <property type="entry name" value="DTDP-4-DEHYDRORHAMNOSE REDUCTASE"/>
    <property type="match status" value="1"/>
</dbReference>
<dbReference type="InterPro" id="IPR029903">
    <property type="entry name" value="RmlD-like-bd"/>
</dbReference>
<organism evidence="4 5">
    <name type="scientific">Nonomuraea cypriaca</name>
    <dbReference type="NCBI Taxonomy" id="1187855"/>
    <lineage>
        <taxon>Bacteria</taxon>
        <taxon>Bacillati</taxon>
        <taxon>Actinomycetota</taxon>
        <taxon>Actinomycetes</taxon>
        <taxon>Streptosporangiales</taxon>
        <taxon>Streptosporangiaceae</taxon>
        <taxon>Nonomuraea</taxon>
    </lineage>
</organism>
<keyword evidence="2" id="KW-0521">NADP</keyword>
<sequence>MRWLITGAGGMLATDVLDRAALTGEPVLALGRAELDLRDSRAVRDFVSAYRPGVVVNCAAWTAVDAAETHEAEALAVNGHAVRWLAEACDRVGARLMHVSTDYVFDGTAGEPYREDAPTGPLNAYGRTKLAGERVALEHGHYVVRGAWLYGARGTNFVRTMMRLAGERPTVDVVDDQRGQPTWTADLADYLVRLAQADLPPGVYHGTSAGETTWCGFAKEIFTLLGADRERVRPVPGSAFPRPAARPRNSVLAHTRWEPIRHWRAALHAAWPVMTAKAGRQCSVA</sequence>
<evidence type="ECO:0000313" key="5">
    <source>
        <dbReference type="Proteomes" id="UP000605361"/>
    </source>
</evidence>
<accession>A0A931F0N5</accession>
<dbReference type="InterPro" id="IPR005913">
    <property type="entry name" value="dTDP_dehydrorham_reduct"/>
</dbReference>
<gene>
    <name evidence="4" type="primary">rfbD</name>
    <name evidence="4" type="ORF">ITP53_36270</name>
</gene>
<dbReference type="AlphaFoldDB" id="A0A931F0N5"/>
<dbReference type="InterPro" id="IPR036291">
    <property type="entry name" value="NAD(P)-bd_dom_sf"/>
</dbReference>
<evidence type="ECO:0000256" key="1">
    <source>
        <dbReference type="ARBA" id="ARBA00010944"/>
    </source>
</evidence>
<dbReference type="Proteomes" id="UP000605361">
    <property type="component" value="Unassembled WGS sequence"/>
</dbReference>
<comment type="similarity">
    <text evidence="1 2">Belongs to the dTDP-4-dehydrorhamnose reductase family.</text>
</comment>
<dbReference type="NCBIfam" id="TIGR01214">
    <property type="entry name" value="rmlD"/>
    <property type="match status" value="1"/>
</dbReference>
<keyword evidence="2 4" id="KW-0560">Oxidoreductase</keyword>
<dbReference type="Gene3D" id="3.90.25.10">
    <property type="entry name" value="UDP-galactose 4-epimerase, domain 1"/>
    <property type="match status" value="1"/>
</dbReference>
<dbReference type="GO" id="GO:0019305">
    <property type="term" value="P:dTDP-rhamnose biosynthetic process"/>
    <property type="evidence" value="ECO:0007669"/>
    <property type="project" value="TreeGrafter"/>
</dbReference>
<dbReference type="EC" id="1.1.1.133" evidence="2"/>
<evidence type="ECO:0000259" key="3">
    <source>
        <dbReference type="Pfam" id="PF04321"/>
    </source>
</evidence>
<dbReference type="CDD" id="cd05254">
    <property type="entry name" value="dTDP_HR_like_SDR_e"/>
    <property type="match status" value="1"/>
</dbReference>
<evidence type="ECO:0000313" key="4">
    <source>
        <dbReference type="EMBL" id="MBF8191074.1"/>
    </source>
</evidence>
<comment type="function">
    <text evidence="2">Catalyzes the reduction of dTDP-6-deoxy-L-lyxo-4-hexulose to yield dTDP-L-rhamnose.</text>
</comment>